<gene>
    <name evidence="3" type="ORF">L3X38_023660</name>
</gene>
<dbReference type="EMBL" id="JAJFAZ020000004">
    <property type="protein sequence ID" value="KAI5333529.1"/>
    <property type="molecule type" value="Genomic_DNA"/>
</dbReference>
<dbReference type="Pfam" id="PF03936">
    <property type="entry name" value="Terpene_synth_C"/>
    <property type="match status" value="1"/>
</dbReference>
<name>A0AAD4VZX6_PRUDU</name>
<dbReference type="GO" id="GO:0000287">
    <property type="term" value="F:magnesium ion binding"/>
    <property type="evidence" value="ECO:0007669"/>
    <property type="project" value="InterPro"/>
</dbReference>
<accession>A0AAD4VZX6</accession>
<sequence>MQIFYRTLLNVFNEIEEEMVKEGRAYGAYYAKEAVSKAYFDEAKWFHEGYIPSMEEYMRATASAGNTTLTTISLLGIGHTFEKERGHVASAIDCYRKQYEVSDEQEIIDAFDKQIVDSWKDINEEFLRPTSVPMPILSVASYFIDPAPL</sequence>
<dbReference type="GO" id="GO:0010333">
    <property type="term" value="F:terpene synthase activity"/>
    <property type="evidence" value="ECO:0007669"/>
    <property type="project" value="InterPro"/>
</dbReference>
<dbReference type="SUPFAM" id="SSF48576">
    <property type="entry name" value="Terpenoid synthases"/>
    <property type="match status" value="1"/>
</dbReference>
<dbReference type="PANTHER" id="PTHR31225">
    <property type="entry name" value="OS04G0344100 PROTEIN-RELATED"/>
    <property type="match status" value="1"/>
</dbReference>
<dbReference type="InterPro" id="IPR008949">
    <property type="entry name" value="Isoprenoid_synthase_dom_sf"/>
</dbReference>
<dbReference type="GO" id="GO:0016114">
    <property type="term" value="P:terpenoid biosynthetic process"/>
    <property type="evidence" value="ECO:0007669"/>
    <property type="project" value="InterPro"/>
</dbReference>
<dbReference type="Proteomes" id="UP001054821">
    <property type="component" value="Chromosome 4"/>
</dbReference>
<protein>
    <recommendedName>
        <fullName evidence="2">Terpene synthase metal-binding domain-containing protein</fullName>
    </recommendedName>
</protein>
<evidence type="ECO:0000313" key="3">
    <source>
        <dbReference type="EMBL" id="KAI5333529.1"/>
    </source>
</evidence>
<evidence type="ECO:0000259" key="2">
    <source>
        <dbReference type="Pfam" id="PF03936"/>
    </source>
</evidence>
<reference evidence="3 4" key="1">
    <citation type="journal article" date="2022" name="G3 (Bethesda)">
        <title>Whole-genome sequence and methylome profiling of the almond [Prunus dulcis (Mill.) D.A. Webb] cultivar 'Nonpareil'.</title>
        <authorList>
            <person name="D'Amico-Willman K.M."/>
            <person name="Ouma W.Z."/>
            <person name="Meulia T."/>
            <person name="Sideli G.M."/>
            <person name="Gradziel T.M."/>
            <person name="Fresnedo-Ramirez J."/>
        </authorList>
    </citation>
    <scope>NUCLEOTIDE SEQUENCE [LARGE SCALE GENOMIC DNA]</scope>
    <source>
        <strain evidence="3">Clone GOH B32 T37-40</strain>
    </source>
</reference>
<dbReference type="Gene3D" id="1.10.600.10">
    <property type="entry name" value="Farnesyl Diphosphate Synthase"/>
    <property type="match status" value="2"/>
</dbReference>
<keyword evidence="1" id="KW-0479">Metal-binding</keyword>
<evidence type="ECO:0000256" key="1">
    <source>
        <dbReference type="ARBA" id="ARBA00022723"/>
    </source>
</evidence>
<organism evidence="3 4">
    <name type="scientific">Prunus dulcis</name>
    <name type="common">Almond</name>
    <name type="synonym">Amygdalus dulcis</name>
    <dbReference type="NCBI Taxonomy" id="3755"/>
    <lineage>
        <taxon>Eukaryota</taxon>
        <taxon>Viridiplantae</taxon>
        <taxon>Streptophyta</taxon>
        <taxon>Embryophyta</taxon>
        <taxon>Tracheophyta</taxon>
        <taxon>Spermatophyta</taxon>
        <taxon>Magnoliopsida</taxon>
        <taxon>eudicotyledons</taxon>
        <taxon>Gunneridae</taxon>
        <taxon>Pentapetalae</taxon>
        <taxon>rosids</taxon>
        <taxon>fabids</taxon>
        <taxon>Rosales</taxon>
        <taxon>Rosaceae</taxon>
        <taxon>Amygdaloideae</taxon>
        <taxon>Amygdaleae</taxon>
        <taxon>Prunus</taxon>
    </lineage>
</organism>
<evidence type="ECO:0000313" key="4">
    <source>
        <dbReference type="Proteomes" id="UP001054821"/>
    </source>
</evidence>
<dbReference type="AlphaFoldDB" id="A0AAD4VZX6"/>
<dbReference type="PANTHER" id="PTHR31225:SF251">
    <property type="entry name" value="(-)-GERMACRENE D SYNTHASE-LIKE ISOFORM X2"/>
    <property type="match status" value="1"/>
</dbReference>
<dbReference type="InterPro" id="IPR050148">
    <property type="entry name" value="Terpene_synthase-like"/>
</dbReference>
<feature type="domain" description="Terpene synthase metal-binding" evidence="2">
    <location>
        <begin position="1"/>
        <end position="79"/>
    </location>
</feature>
<dbReference type="InterPro" id="IPR005630">
    <property type="entry name" value="Terpene_synthase_metal-bd"/>
</dbReference>
<comment type="caution">
    <text evidence="3">The sequence shown here is derived from an EMBL/GenBank/DDBJ whole genome shotgun (WGS) entry which is preliminary data.</text>
</comment>
<proteinExistence type="predicted"/>
<keyword evidence="4" id="KW-1185">Reference proteome</keyword>